<accession>A0A090N9B8</accession>
<geneLocation type="plasmid" evidence="1">
    <name>unnamed</name>
</geneLocation>
<evidence type="ECO:0000313" key="2">
    <source>
        <dbReference type="Proteomes" id="UP000017944"/>
    </source>
</evidence>
<dbReference type="EMBL" id="AXUT01000778">
    <property type="protein sequence ID" value="ESU75864.1"/>
    <property type="molecule type" value="Genomic_DNA"/>
</dbReference>
<protein>
    <submittedName>
        <fullName evidence="1">Uncharacterized protein</fullName>
    </submittedName>
</protein>
<evidence type="ECO:0000313" key="1">
    <source>
        <dbReference type="EMBL" id="ESU75864.1"/>
    </source>
</evidence>
<organism evidence="1 2">
    <name type="scientific">Shigella dysenteriae WRSd3</name>
    <dbReference type="NCBI Taxonomy" id="1401327"/>
    <lineage>
        <taxon>Bacteria</taxon>
        <taxon>Pseudomonadati</taxon>
        <taxon>Pseudomonadota</taxon>
        <taxon>Gammaproteobacteria</taxon>
        <taxon>Enterobacterales</taxon>
        <taxon>Enterobacteriaceae</taxon>
        <taxon>Shigella</taxon>
    </lineage>
</organism>
<name>A0A090N9B8_SHIDY</name>
<dbReference type="Proteomes" id="UP000017944">
    <property type="component" value="Unassembled WGS sequence"/>
</dbReference>
<sequence length="81" mass="9283">MRTIFMPAKILSLLMLSVFHHFIITDWRCVFGQHSSFTFLFKPVTLSFDIQRVAADLGSLLPARDLRTFLPSLRPLCLTSV</sequence>
<reference evidence="1 2" key="1">
    <citation type="submission" date="2013-10" db="EMBL/GenBank/DDBJ databases">
        <title>Draft genomes and the virulence plasmids of Sd1617 vaccine constructs: WRSd3 and WRSd5.</title>
        <authorList>
            <person name="Aksomboon Vongsawan A."/>
            <person name="Venkatesan M.M."/>
            <person name="Vaisvil B."/>
            <person name="Emel G."/>
            <person name="Kepatral V."/>
            <person name="Sethabutr O."/>
            <person name="Serichantalergs O."/>
            <person name="Mason C."/>
        </authorList>
    </citation>
    <scope>NUCLEOTIDE SEQUENCE [LARGE SCALE GENOMIC DNA]</scope>
    <source>
        <strain evidence="1 2">WRSd3</strain>
        <plasmid evidence="1">unnamed</plasmid>
    </source>
</reference>
<dbReference type="AlphaFoldDB" id="A0A090N9B8"/>
<gene>
    <name evidence="1" type="ORF">WRSd3_p00016</name>
</gene>
<comment type="caution">
    <text evidence="1">The sequence shown here is derived from an EMBL/GenBank/DDBJ whole genome shotgun (WGS) entry which is preliminary data.</text>
</comment>
<keyword evidence="1" id="KW-0614">Plasmid</keyword>
<proteinExistence type="predicted"/>